<dbReference type="Proteomes" id="UP000712281">
    <property type="component" value="Unassembled WGS sequence"/>
</dbReference>
<accession>A0A8S9JIS5</accession>
<feature type="region of interest" description="Disordered" evidence="1">
    <location>
        <begin position="17"/>
        <end position="84"/>
    </location>
</feature>
<sequence>MEERRLWLYTMRRLHGSEKMSRSGDSRSGAPVRFERMRGDERMSGDERRMRDGDGEAIRGNHCVRDDEDTIIEVGDDDGKSRER</sequence>
<evidence type="ECO:0000313" key="3">
    <source>
        <dbReference type="Proteomes" id="UP000712281"/>
    </source>
</evidence>
<comment type="caution">
    <text evidence="2">The sequence shown here is derived from an EMBL/GenBank/DDBJ whole genome shotgun (WGS) entry which is preliminary data.</text>
</comment>
<proteinExistence type="predicted"/>
<gene>
    <name evidence="2" type="ORF">F2Q68_00004147</name>
</gene>
<dbReference type="AlphaFoldDB" id="A0A8S9JIS5"/>
<feature type="compositionally biased region" description="Basic and acidic residues" evidence="1">
    <location>
        <begin position="33"/>
        <end position="65"/>
    </location>
</feature>
<feature type="compositionally biased region" description="Acidic residues" evidence="1">
    <location>
        <begin position="66"/>
        <end position="76"/>
    </location>
</feature>
<evidence type="ECO:0000256" key="1">
    <source>
        <dbReference type="SAM" id="MobiDB-lite"/>
    </source>
</evidence>
<reference evidence="2" key="1">
    <citation type="submission" date="2019-12" db="EMBL/GenBank/DDBJ databases">
        <title>Genome sequencing and annotation of Brassica cretica.</title>
        <authorList>
            <person name="Studholme D.J."/>
            <person name="Sarris P.F."/>
        </authorList>
    </citation>
    <scope>NUCLEOTIDE SEQUENCE</scope>
    <source>
        <strain evidence="2">PFS-001/15</strain>
        <tissue evidence="2">Leaf</tissue>
    </source>
</reference>
<organism evidence="2 3">
    <name type="scientific">Brassica cretica</name>
    <name type="common">Mustard</name>
    <dbReference type="NCBI Taxonomy" id="69181"/>
    <lineage>
        <taxon>Eukaryota</taxon>
        <taxon>Viridiplantae</taxon>
        <taxon>Streptophyta</taxon>
        <taxon>Embryophyta</taxon>
        <taxon>Tracheophyta</taxon>
        <taxon>Spermatophyta</taxon>
        <taxon>Magnoliopsida</taxon>
        <taxon>eudicotyledons</taxon>
        <taxon>Gunneridae</taxon>
        <taxon>Pentapetalae</taxon>
        <taxon>rosids</taxon>
        <taxon>malvids</taxon>
        <taxon>Brassicales</taxon>
        <taxon>Brassicaceae</taxon>
        <taxon>Brassiceae</taxon>
        <taxon>Brassica</taxon>
    </lineage>
</organism>
<evidence type="ECO:0000313" key="2">
    <source>
        <dbReference type="EMBL" id="KAF2581386.1"/>
    </source>
</evidence>
<protein>
    <submittedName>
        <fullName evidence="2">Uncharacterized protein</fullName>
    </submittedName>
</protein>
<dbReference type="EMBL" id="QGKW02001660">
    <property type="protein sequence ID" value="KAF2581386.1"/>
    <property type="molecule type" value="Genomic_DNA"/>
</dbReference>
<name>A0A8S9JIS5_BRACR</name>